<keyword evidence="1" id="KW-0433">Leucine-rich repeat</keyword>
<dbReference type="Pfam" id="PF18962">
    <property type="entry name" value="Por_Secre_tail"/>
    <property type="match status" value="1"/>
</dbReference>
<dbReference type="EMBL" id="RAQJ01000001">
    <property type="protein sequence ID" value="RKE98135.1"/>
    <property type="molecule type" value="Genomic_DNA"/>
</dbReference>
<evidence type="ECO:0000256" key="2">
    <source>
        <dbReference type="ARBA" id="ARBA00022729"/>
    </source>
</evidence>
<dbReference type="OrthoDB" id="3179827at2"/>
<dbReference type="Gene3D" id="3.80.10.10">
    <property type="entry name" value="Ribonuclease Inhibitor"/>
    <property type="match status" value="1"/>
</dbReference>
<dbReference type="RefSeq" id="WP_120199361.1">
    <property type="nucleotide sequence ID" value="NZ_RAQJ01000001.1"/>
</dbReference>
<keyword evidence="3" id="KW-0677">Repeat</keyword>
<proteinExistence type="predicted"/>
<dbReference type="SUPFAM" id="SSF52058">
    <property type="entry name" value="L domain-like"/>
    <property type="match status" value="1"/>
</dbReference>
<dbReference type="PANTHER" id="PTHR47566:SF1">
    <property type="entry name" value="PROTEIN NUD1"/>
    <property type="match status" value="1"/>
</dbReference>
<dbReference type="NCBIfam" id="TIGR04183">
    <property type="entry name" value="Por_Secre_tail"/>
    <property type="match status" value="1"/>
</dbReference>
<protein>
    <submittedName>
        <fullName evidence="5">Putative secreted protein (Por secretion system target)</fullName>
    </submittedName>
</protein>
<gene>
    <name evidence="5" type="ORF">BXY80_0209</name>
</gene>
<evidence type="ECO:0000256" key="3">
    <source>
        <dbReference type="ARBA" id="ARBA00022737"/>
    </source>
</evidence>
<dbReference type="InterPro" id="IPR026444">
    <property type="entry name" value="Secre_tail"/>
</dbReference>
<name>A0A420DV64_9FLAO</name>
<sequence length="343" mass="38526">MKTLPLTIILFALVQLTKAQNINIPNANFKNALLNTNCVDTNGDGNYDSDADTNDDGEIQISEAENVISLNISFNHIDSLEGIDQFTNLEELSCNDNRLISLDVTQNINLKKLYCFNNQILYLNISQNLNLKTLDCHTNQLTGIDISNNTQLVNLLCYSNLLQYLNTSNNINLEVLNCWGNRLLALDFTQNTNLNVLFCYLNQLTSLNLKNGNNTALNIMWAQVNNNLSCIEVDSVNYPASNEGWIKSDLATYSQNCSTLKIDDFEKELQIAFYPNPVEAILNINTSTSVTIKSIKIYDTYGKLMTQENSQFNSIAVSHLSKGFYLVDIETNKGSITKKIIKK</sequence>
<dbReference type="InterPro" id="IPR032675">
    <property type="entry name" value="LRR_dom_sf"/>
</dbReference>
<dbReference type="GO" id="GO:0035591">
    <property type="term" value="F:signaling adaptor activity"/>
    <property type="evidence" value="ECO:0007669"/>
    <property type="project" value="TreeGrafter"/>
</dbReference>
<evidence type="ECO:0000259" key="4">
    <source>
        <dbReference type="Pfam" id="PF18962"/>
    </source>
</evidence>
<evidence type="ECO:0000313" key="6">
    <source>
        <dbReference type="Proteomes" id="UP000284892"/>
    </source>
</evidence>
<dbReference type="Proteomes" id="UP000284892">
    <property type="component" value="Unassembled WGS sequence"/>
</dbReference>
<dbReference type="AlphaFoldDB" id="A0A420DV64"/>
<organism evidence="5 6">
    <name type="scientific">Ichthyenterobacterium magnum</name>
    <dbReference type="NCBI Taxonomy" id="1230530"/>
    <lineage>
        <taxon>Bacteria</taxon>
        <taxon>Pseudomonadati</taxon>
        <taxon>Bacteroidota</taxon>
        <taxon>Flavobacteriia</taxon>
        <taxon>Flavobacteriales</taxon>
        <taxon>Flavobacteriaceae</taxon>
        <taxon>Ichthyenterobacterium</taxon>
    </lineage>
</organism>
<evidence type="ECO:0000256" key="1">
    <source>
        <dbReference type="ARBA" id="ARBA00022614"/>
    </source>
</evidence>
<reference evidence="5 6" key="1">
    <citation type="submission" date="2018-09" db="EMBL/GenBank/DDBJ databases">
        <title>Genomic Encyclopedia of Archaeal and Bacterial Type Strains, Phase II (KMG-II): from individual species to whole genera.</title>
        <authorList>
            <person name="Goeker M."/>
        </authorList>
    </citation>
    <scope>NUCLEOTIDE SEQUENCE [LARGE SCALE GENOMIC DNA]</scope>
    <source>
        <strain evidence="5 6">DSM 26283</strain>
    </source>
</reference>
<keyword evidence="6" id="KW-1185">Reference proteome</keyword>
<feature type="domain" description="Secretion system C-terminal sorting" evidence="4">
    <location>
        <begin position="274"/>
        <end position="341"/>
    </location>
</feature>
<accession>A0A420DV64</accession>
<dbReference type="PANTHER" id="PTHR47566">
    <property type="match status" value="1"/>
</dbReference>
<evidence type="ECO:0000313" key="5">
    <source>
        <dbReference type="EMBL" id="RKE98135.1"/>
    </source>
</evidence>
<dbReference type="InterPro" id="IPR052574">
    <property type="entry name" value="CDIRP"/>
</dbReference>
<comment type="caution">
    <text evidence="5">The sequence shown here is derived from an EMBL/GenBank/DDBJ whole genome shotgun (WGS) entry which is preliminary data.</text>
</comment>
<keyword evidence="2" id="KW-0732">Signal</keyword>